<feature type="compositionally biased region" description="Polar residues" evidence="1">
    <location>
        <begin position="82"/>
        <end position="93"/>
    </location>
</feature>
<organism evidence="2 3">
    <name type="scientific">Eumeta variegata</name>
    <name type="common">Bagworm moth</name>
    <name type="synonym">Eumeta japonica</name>
    <dbReference type="NCBI Taxonomy" id="151549"/>
    <lineage>
        <taxon>Eukaryota</taxon>
        <taxon>Metazoa</taxon>
        <taxon>Ecdysozoa</taxon>
        <taxon>Arthropoda</taxon>
        <taxon>Hexapoda</taxon>
        <taxon>Insecta</taxon>
        <taxon>Pterygota</taxon>
        <taxon>Neoptera</taxon>
        <taxon>Endopterygota</taxon>
        <taxon>Lepidoptera</taxon>
        <taxon>Glossata</taxon>
        <taxon>Ditrysia</taxon>
        <taxon>Tineoidea</taxon>
        <taxon>Psychidae</taxon>
        <taxon>Oiketicinae</taxon>
        <taxon>Eumeta</taxon>
    </lineage>
</organism>
<keyword evidence="3" id="KW-1185">Reference proteome</keyword>
<feature type="region of interest" description="Disordered" evidence="1">
    <location>
        <begin position="1"/>
        <end position="129"/>
    </location>
</feature>
<accession>A0A4C1Z1V6</accession>
<feature type="compositionally biased region" description="Low complexity" evidence="1">
    <location>
        <begin position="46"/>
        <end position="56"/>
    </location>
</feature>
<feature type="compositionally biased region" description="Basic residues" evidence="1">
    <location>
        <begin position="65"/>
        <end position="78"/>
    </location>
</feature>
<comment type="caution">
    <text evidence="2">The sequence shown here is derived from an EMBL/GenBank/DDBJ whole genome shotgun (WGS) entry which is preliminary data.</text>
</comment>
<sequence length="129" mass="14154">MHMHGSEDVESTKNAEAAHCSWRKELQSKRSGGTPSSNKFPPSPASSVTVSDTTTSYCLEDEINKRKKLSKKRAHKERNQRNSKLNISSQPPSLNDVPSLPQLSNVDPTQSSRATPDTTSLSTKSVFTP</sequence>
<evidence type="ECO:0000256" key="1">
    <source>
        <dbReference type="SAM" id="MobiDB-lite"/>
    </source>
</evidence>
<evidence type="ECO:0000313" key="2">
    <source>
        <dbReference type="EMBL" id="GBP82328.1"/>
    </source>
</evidence>
<evidence type="ECO:0000313" key="3">
    <source>
        <dbReference type="Proteomes" id="UP000299102"/>
    </source>
</evidence>
<name>A0A4C1Z1V6_EUMVA</name>
<dbReference type="EMBL" id="BGZK01001559">
    <property type="protein sequence ID" value="GBP82328.1"/>
    <property type="molecule type" value="Genomic_DNA"/>
</dbReference>
<gene>
    <name evidence="2" type="ORF">EVAR_90962_1</name>
</gene>
<feature type="compositionally biased region" description="Polar residues" evidence="1">
    <location>
        <begin position="29"/>
        <end position="40"/>
    </location>
</feature>
<dbReference type="Proteomes" id="UP000299102">
    <property type="component" value="Unassembled WGS sequence"/>
</dbReference>
<dbReference type="AlphaFoldDB" id="A0A4C1Z1V6"/>
<reference evidence="2 3" key="1">
    <citation type="journal article" date="2019" name="Commun. Biol.">
        <title>The bagworm genome reveals a unique fibroin gene that provides high tensile strength.</title>
        <authorList>
            <person name="Kono N."/>
            <person name="Nakamura H."/>
            <person name="Ohtoshi R."/>
            <person name="Tomita M."/>
            <person name="Numata K."/>
            <person name="Arakawa K."/>
        </authorList>
    </citation>
    <scope>NUCLEOTIDE SEQUENCE [LARGE SCALE GENOMIC DNA]</scope>
</reference>
<feature type="compositionally biased region" description="Basic and acidic residues" evidence="1">
    <location>
        <begin position="1"/>
        <end position="13"/>
    </location>
</feature>
<feature type="compositionally biased region" description="Polar residues" evidence="1">
    <location>
        <begin position="101"/>
        <end position="129"/>
    </location>
</feature>
<proteinExistence type="predicted"/>
<protein>
    <submittedName>
        <fullName evidence="2">Uncharacterized protein</fullName>
    </submittedName>
</protein>